<feature type="transmembrane region" description="Helical" evidence="1">
    <location>
        <begin position="198"/>
        <end position="220"/>
    </location>
</feature>
<feature type="transmembrane region" description="Helical" evidence="1">
    <location>
        <begin position="71"/>
        <end position="91"/>
    </location>
</feature>
<feature type="transmembrane region" description="Helical" evidence="1">
    <location>
        <begin position="156"/>
        <end position="178"/>
    </location>
</feature>
<reference evidence="2 3" key="1">
    <citation type="journal article" date="2024" name="J Genomics">
        <title>Draft genome sequencing and assembly of Favolaschia claudopus CIRM-BRFM 2984 isolated from oak limbs.</title>
        <authorList>
            <person name="Navarro D."/>
            <person name="Drula E."/>
            <person name="Chaduli D."/>
            <person name="Cazenave R."/>
            <person name="Ahrendt S."/>
            <person name="Wang J."/>
            <person name="Lipzen A."/>
            <person name="Daum C."/>
            <person name="Barry K."/>
            <person name="Grigoriev I.V."/>
            <person name="Favel A."/>
            <person name="Rosso M.N."/>
            <person name="Martin F."/>
        </authorList>
    </citation>
    <scope>NUCLEOTIDE SEQUENCE [LARGE SCALE GENOMIC DNA]</scope>
    <source>
        <strain evidence="2 3">CIRM-BRFM 2984</strain>
    </source>
</reference>
<feature type="transmembrane region" description="Helical" evidence="1">
    <location>
        <begin position="241"/>
        <end position="260"/>
    </location>
</feature>
<keyword evidence="3" id="KW-1185">Reference proteome</keyword>
<keyword evidence="1" id="KW-0472">Membrane</keyword>
<accession>A0AAW0BKA2</accession>
<evidence type="ECO:0000256" key="1">
    <source>
        <dbReference type="SAM" id="Phobius"/>
    </source>
</evidence>
<protein>
    <submittedName>
        <fullName evidence="2">Uncharacterized protein</fullName>
    </submittedName>
</protein>
<proteinExistence type="predicted"/>
<sequence length="416" mass="46970">MTSTSTSSNSTSPSLSALSRADAHRIQVFGQIITDQVIALVSETVFCSIYGIVFALAIYSIFRKGLRSRSSIIMLIVVVYLYAASVTQWALDLADSLRNIHYLLMVPDVPLRERFDFADDKRESLFGPEEGFFVFNMIIGDSVVIWRTWAVFRGRLLAILLPCVLLLASFVFCIIDLTCGSSQGPLPGGDIICPQASRLGWVFSLATNITCTILIGYQAWRHRRAMRRMNIPGRPHRMSAEKILSILVESGFIYSLLWLTQILSYIDLTTHRAWIYVYDVVWPMGDQISGLYPTLIIVIVNFQRTIWEDSVLASSSIPLAPAKGSSLRWSVKQRRRTRRKVSTSNLTLLWISVLRMMGLANTEGLLLNIFEGAVCCSHHLYLTDNLPHLFRYSFSRNVLYFGRVAGEGLFQLLSCR</sequence>
<dbReference type="EMBL" id="JAWWNJ010000031">
    <property type="protein sequence ID" value="KAK7026596.1"/>
    <property type="molecule type" value="Genomic_DNA"/>
</dbReference>
<dbReference type="Proteomes" id="UP001362999">
    <property type="component" value="Unassembled WGS sequence"/>
</dbReference>
<gene>
    <name evidence="2" type="ORF">R3P38DRAFT_987928</name>
</gene>
<name>A0AAW0BKA2_9AGAR</name>
<keyword evidence="1" id="KW-0812">Transmembrane</keyword>
<feature type="transmembrane region" description="Helical" evidence="1">
    <location>
        <begin position="37"/>
        <end position="59"/>
    </location>
</feature>
<organism evidence="2 3">
    <name type="scientific">Favolaschia claudopus</name>
    <dbReference type="NCBI Taxonomy" id="2862362"/>
    <lineage>
        <taxon>Eukaryota</taxon>
        <taxon>Fungi</taxon>
        <taxon>Dikarya</taxon>
        <taxon>Basidiomycota</taxon>
        <taxon>Agaricomycotina</taxon>
        <taxon>Agaricomycetes</taxon>
        <taxon>Agaricomycetidae</taxon>
        <taxon>Agaricales</taxon>
        <taxon>Marasmiineae</taxon>
        <taxon>Mycenaceae</taxon>
        <taxon>Favolaschia</taxon>
    </lineage>
</organism>
<evidence type="ECO:0000313" key="2">
    <source>
        <dbReference type="EMBL" id="KAK7026596.1"/>
    </source>
</evidence>
<comment type="caution">
    <text evidence="2">The sequence shown here is derived from an EMBL/GenBank/DDBJ whole genome shotgun (WGS) entry which is preliminary data.</text>
</comment>
<feature type="transmembrane region" description="Helical" evidence="1">
    <location>
        <begin position="341"/>
        <end position="360"/>
    </location>
</feature>
<dbReference type="AlphaFoldDB" id="A0AAW0BKA2"/>
<feature type="transmembrane region" description="Helical" evidence="1">
    <location>
        <begin position="131"/>
        <end position="149"/>
    </location>
</feature>
<feature type="transmembrane region" description="Helical" evidence="1">
    <location>
        <begin position="280"/>
        <end position="302"/>
    </location>
</feature>
<keyword evidence="1" id="KW-1133">Transmembrane helix</keyword>
<evidence type="ECO:0000313" key="3">
    <source>
        <dbReference type="Proteomes" id="UP001362999"/>
    </source>
</evidence>